<dbReference type="Proteomes" id="UP001595867">
    <property type="component" value="Unassembled WGS sequence"/>
</dbReference>
<protein>
    <submittedName>
        <fullName evidence="2">Uncharacterized protein</fullName>
    </submittedName>
</protein>
<comment type="caution">
    <text evidence="2">The sequence shown here is derived from an EMBL/GenBank/DDBJ whole genome shotgun (WGS) entry which is preliminary data.</text>
</comment>
<evidence type="ECO:0000313" key="3">
    <source>
        <dbReference type="Proteomes" id="UP001595867"/>
    </source>
</evidence>
<dbReference type="RefSeq" id="WP_378067723.1">
    <property type="nucleotide sequence ID" value="NZ_JBHSBL010000016.1"/>
</dbReference>
<feature type="region of interest" description="Disordered" evidence="1">
    <location>
        <begin position="151"/>
        <end position="179"/>
    </location>
</feature>
<sequence length="457" mass="48621">MTVSAETTSLAATKAFLADLGAHLARLIGRIDTARAALAARGLDVDTLTRIDRVRAQTDAMAAFAAAGVEHLTDYHGQMEQAVNNTPEAADTDFYQPGATAPGGSTVGTPIASTPGEEPDQPPAGDDAADEDEAYARTMAEAAAFIDATSCSYPRQAPPGKDLQHRPAEGYEDDDEQPWMSLPVRSPKECDHTFTVCSHCLESWSWGHDLQVADVPTSVDVDTHHATADEFYRFAGDPDRDLPPYWVARHDRAVTSQIADEPVRTVLLEDGDRASATFAAECCDTTPDGPGAPRPGDRIDVAGGPDTGAVVTVSSSIPQGNGYRITGTDQNGRPYEAVVDAWNYEIAHRPAQQPPPAAEPEPSRRQQPTATDDTGHGLTTQQLAALHGLYQDLVKYGNGGPTIYGINVRRELEALADQGVIGRTGGWAYMIPWGSPGEQIIAATPDFSVGAHLSASR</sequence>
<keyword evidence="3" id="KW-1185">Reference proteome</keyword>
<dbReference type="EMBL" id="JBHSBL010000016">
    <property type="protein sequence ID" value="MFC4066750.1"/>
    <property type="molecule type" value="Genomic_DNA"/>
</dbReference>
<feature type="region of interest" description="Disordered" evidence="1">
    <location>
        <begin position="89"/>
        <end position="131"/>
    </location>
</feature>
<gene>
    <name evidence="2" type="ORF">ACFO0C_17570</name>
</gene>
<evidence type="ECO:0000313" key="2">
    <source>
        <dbReference type="EMBL" id="MFC4066750.1"/>
    </source>
</evidence>
<feature type="region of interest" description="Disordered" evidence="1">
    <location>
        <begin position="350"/>
        <end position="376"/>
    </location>
</feature>
<proteinExistence type="predicted"/>
<feature type="compositionally biased region" description="Polar residues" evidence="1">
    <location>
        <begin position="365"/>
        <end position="376"/>
    </location>
</feature>
<evidence type="ECO:0000256" key="1">
    <source>
        <dbReference type="SAM" id="MobiDB-lite"/>
    </source>
</evidence>
<reference evidence="3" key="1">
    <citation type="journal article" date="2019" name="Int. J. Syst. Evol. Microbiol.">
        <title>The Global Catalogue of Microorganisms (GCM) 10K type strain sequencing project: providing services to taxonomists for standard genome sequencing and annotation.</title>
        <authorList>
            <consortium name="The Broad Institute Genomics Platform"/>
            <consortium name="The Broad Institute Genome Sequencing Center for Infectious Disease"/>
            <person name="Wu L."/>
            <person name="Ma J."/>
        </authorList>
    </citation>
    <scope>NUCLEOTIDE SEQUENCE [LARGE SCALE GENOMIC DNA]</scope>
    <source>
        <strain evidence="3">TBRC 5832</strain>
    </source>
</reference>
<name>A0ABV8IYF7_9ACTN</name>
<organism evidence="2 3">
    <name type="scientific">Actinoplanes subglobosus</name>
    <dbReference type="NCBI Taxonomy" id="1547892"/>
    <lineage>
        <taxon>Bacteria</taxon>
        <taxon>Bacillati</taxon>
        <taxon>Actinomycetota</taxon>
        <taxon>Actinomycetes</taxon>
        <taxon>Micromonosporales</taxon>
        <taxon>Micromonosporaceae</taxon>
        <taxon>Actinoplanes</taxon>
    </lineage>
</organism>
<accession>A0ABV8IYF7</accession>